<dbReference type="InterPro" id="IPR010255">
    <property type="entry name" value="Haem_peroxidase_sf"/>
</dbReference>
<dbReference type="SMART" id="SM00409">
    <property type="entry name" value="IG"/>
    <property type="match status" value="4"/>
</dbReference>
<feature type="domain" description="Ig-like" evidence="9">
    <location>
        <begin position="254"/>
        <end position="340"/>
    </location>
</feature>
<proteinExistence type="predicted"/>
<dbReference type="SMART" id="SM00408">
    <property type="entry name" value="IGc2"/>
    <property type="match status" value="4"/>
</dbReference>
<gene>
    <name evidence="10" type="ORF">ODALV1_LOCUS11019</name>
</gene>
<feature type="transmembrane region" description="Helical" evidence="8">
    <location>
        <begin position="15"/>
        <end position="33"/>
    </location>
</feature>
<dbReference type="PANTHER" id="PTHR11475:SF58">
    <property type="entry name" value="PEROXIDASIN"/>
    <property type="match status" value="1"/>
</dbReference>
<dbReference type="Pfam" id="PF07679">
    <property type="entry name" value="I-set"/>
    <property type="match status" value="3"/>
</dbReference>
<organism evidence="10 11">
    <name type="scientific">Orchesella dallaii</name>
    <dbReference type="NCBI Taxonomy" id="48710"/>
    <lineage>
        <taxon>Eukaryota</taxon>
        <taxon>Metazoa</taxon>
        <taxon>Ecdysozoa</taxon>
        <taxon>Arthropoda</taxon>
        <taxon>Hexapoda</taxon>
        <taxon>Collembola</taxon>
        <taxon>Entomobryomorpha</taxon>
        <taxon>Entomobryoidea</taxon>
        <taxon>Orchesellidae</taxon>
        <taxon>Orchesellinae</taxon>
        <taxon>Orchesella</taxon>
    </lineage>
</organism>
<keyword evidence="1" id="KW-0560">Oxidoreductase</keyword>
<name>A0ABP1QI99_9HEXA</name>
<keyword evidence="4" id="KW-0677">Repeat</keyword>
<dbReference type="Gene3D" id="3.80.10.10">
    <property type="entry name" value="Ribonuclease Inhibitor"/>
    <property type="match status" value="1"/>
</dbReference>
<dbReference type="InterPro" id="IPR037120">
    <property type="entry name" value="Haem_peroxidase_sf_animal"/>
</dbReference>
<evidence type="ECO:0000256" key="6">
    <source>
        <dbReference type="ARBA" id="ARBA00023180"/>
    </source>
</evidence>
<keyword evidence="8" id="KW-0472">Membrane</keyword>
<keyword evidence="7" id="KW-0175">Coiled coil</keyword>
<dbReference type="EMBL" id="CAXLJM020000033">
    <property type="protein sequence ID" value="CAL8102007.1"/>
    <property type="molecule type" value="Genomic_DNA"/>
</dbReference>
<evidence type="ECO:0000256" key="3">
    <source>
        <dbReference type="ARBA" id="ARBA00022729"/>
    </source>
</evidence>
<feature type="domain" description="Ig-like" evidence="9">
    <location>
        <begin position="536"/>
        <end position="624"/>
    </location>
</feature>
<dbReference type="PROSITE" id="PS50292">
    <property type="entry name" value="PEROXIDASE_3"/>
    <property type="match status" value="1"/>
</dbReference>
<reference evidence="10 11" key="1">
    <citation type="submission" date="2024-08" db="EMBL/GenBank/DDBJ databases">
        <authorList>
            <person name="Cucini C."/>
            <person name="Frati F."/>
        </authorList>
    </citation>
    <scope>NUCLEOTIDE SEQUENCE [LARGE SCALE GENOMIC DNA]</scope>
</reference>
<feature type="domain" description="Ig-like" evidence="9">
    <location>
        <begin position="354"/>
        <end position="441"/>
    </location>
</feature>
<keyword evidence="2" id="KW-0433">Leucine-rich repeat</keyword>
<evidence type="ECO:0000313" key="10">
    <source>
        <dbReference type="EMBL" id="CAL8102007.1"/>
    </source>
</evidence>
<dbReference type="PROSITE" id="PS51450">
    <property type="entry name" value="LRR"/>
    <property type="match status" value="3"/>
</dbReference>
<dbReference type="PANTHER" id="PTHR11475">
    <property type="entry name" value="OXIDASE/PEROXIDASE"/>
    <property type="match status" value="1"/>
</dbReference>
<protein>
    <recommendedName>
        <fullName evidence="9">Ig-like domain-containing protein</fullName>
    </recommendedName>
</protein>
<accession>A0ABP1QI99</accession>
<dbReference type="SUPFAM" id="SSF48726">
    <property type="entry name" value="Immunoglobulin"/>
    <property type="match status" value="4"/>
</dbReference>
<dbReference type="SUPFAM" id="SSF52058">
    <property type="entry name" value="L domain-like"/>
    <property type="match status" value="1"/>
</dbReference>
<dbReference type="InterPro" id="IPR003599">
    <property type="entry name" value="Ig_sub"/>
</dbReference>
<dbReference type="InterPro" id="IPR013783">
    <property type="entry name" value="Ig-like_fold"/>
</dbReference>
<dbReference type="InterPro" id="IPR007110">
    <property type="entry name" value="Ig-like_dom"/>
</dbReference>
<dbReference type="InterPro" id="IPR019791">
    <property type="entry name" value="Haem_peroxidase_animal"/>
</dbReference>
<evidence type="ECO:0000256" key="4">
    <source>
        <dbReference type="ARBA" id="ARBA00022737"/>
    </source>
</evidence>
<dbReference type="SMART" id="SM00365">
    <property type="entry name" value="LRR_SD22"/>
    <property type="match status" value="3"/>
</dbReference>
<evidence type="ECO:0000256" key="8">
    <source>
        <dbReference type="SAM" id="Phobius"/>
    </source>
</evidence>
<evidence type="ECO:0000259" key="9">
    <source>
        <dbReference type="PROSITE" id="PS50835"/>
    </source>
</evidence>
<dbReference type="Gene3D" id="2.60.40.10">
    <property type="entry name" value="Immunoglobulins"/>
    <property type="match status" value="4"/>
</dbReference>
<evidence type="ECO:0000256" key="1">
    <source>
        <dbReference type="ARBA" id="ARBA00022559"/>
    </source>
</evidence>
<evidence type="ECO:0000256" key="7">
    <source>
        <dbReference type="SAM" id="Coils"/>
    </source>
</evidence>
<dbReference type="Proteomes" id="UP001642540">
    <property type="component" value="Unassembled WGS sequence"/>
</dbReference>
<feature type="coiled-coil region" evidence="7">
    <location>
        <begin position="1406"/>
        <end position="1440"/>
    </location>
</feature>
<dbReference type="InterPro" id="IPR003591">
    <property type="entry name" value="Leu-rich_rpt_typical-subtyp"/>
</dbReference>
<dbReference type="InterPro" id="IPR013098">
    <property type="entry name" value="Ig_I-set"/>
</dbReference>
<keyword evidence="3" id="KW-0732">Signal</keyword>
<dbReference type="InterPro" id="IPR003598">
    <property type="entry name" value="Ig_sub2"/>
</dbReference>
<dbReference type="Pfam" id="PF13927">
    <property type="entry name" value="Ig_3"/>
    <property type="match status" value="1"/>
</dbReference>
<evidence type="ECO:0000256" key="2">
    <source>
        <dbReference type="ARBA" id="ARBA00022614"/>
    </source>
</evidence>
<dbReference type="Pfam" id="PF13855">
    <property type="entry name" value="LRR_8"/>
    <property type="match status" value="1"/>
</dbReference>
<keyword evidence="1" id="KW-0575">Peroxidase</keyword>
<comment type="caution">
    <text evidence="10">The sequence shown here is derived from an EMBL/GenBank/DDBJ whole genome shotgun (WGS) entry which is preliminary data.</text>
</comment>
<keyword evidence="6" id="KW-0325">Glycoprotein</keyword>
<keyword evidence="11" id="KW-1185">Reference proteome</keyword>
<evidence type="ECO:0000256" key="5">
    <source>
        <dbReference type="ARBA" id="ARBA00023157"/>
    </source>
</evidence>
<dbReference type="InterPro" id="IPR032675">
    <property type="entry name" value="LRR_dom_sf"/>
</dbReference>
<dbReference type="InterPro" id="IPR001611">
    <property type="entry name" value="Leu-rich_rpt"/>
</dbReference>
<dbReference type="InterPro" id="IPR000483">
    <property type="entry name" value="Cys-rich_flank_reg_C"/>
</dbReference>
<dbReference type="SUPFAM" id="SSF48113">
    <property type="entry name" value="Heme-dependent peroxidases"/>
    <property type="match status" value="1"/>
</dbReference>
<dbReference type="Gene3D" id="1.10.640.10">
    <property type="entry name" value="Haem peroxidase domain superfamily, animal type"/>
    <property type="match status" value="1"/>
</dbReference>
<dbReference type="SMART" id="SM00082">
    <property type="entry name" value="LRRCT"/>
    <property type="match status" value="1"/>
</dbReference>
<feature type="domain" description="Ig-like" evidence="9">
    <location>
        <begin position="444"/>
        <end position="531"/>
    </location>
</feature>
<dbReference type="SMART" id="SM00369">
    <property type="entry name" value="LRR_TYP"/>
    <property type="match status" value="5"/>
</dbReference>
<keyword evidence="5" id="KW-1015">Disulfide bond</keyword>
<dbReference type="Pfam" id="PF03098">
    <property type="entry name" value="An_peroxidase"/>
    <property type="match status" value="1"/>
</dbReference>
<dbReference type="InterPro" id="IPR036179">
    <property type="entry name" value="Ig-like_dom_sf"/>
</dbReference>
<dbReference type="PROSITE" id="PS50835">
    <property type="entry name" value="IG_LIKE"/>
    <property type="match status" value="4"/>
</dbReference>
<dbReference type="PRINTS" id="PR00457">
    <property type="entry name" value="ANPEROXIDASE"/>
</dbReference>
<evidence type="ECO:0000313" key="11">
    <source>
        <dbReference type="Proteomes" id="UP001642540"/>
    </source>
</evidence>
<keyword evidence="8" id="KW-0812">Transmembrane</keyword>
<keyword evidence="8" id="KW-1133">Transmembrane helix</keyword>
<sequence>MSRRKCVGVGGNDNLLNATFALLVIFIVVVFTVDIGSSQEAPTHNQCPLRCLCFRTTVRCMFLHLEKVPDVPDDTTVLDLRFNRIREIPENQFKHLRNLETLLLNNNHLVRLRNGAFNGLENLKYLYLYKNRIRQIDPFSFKKLQNLEQLYLHYNYIHEFDGETFQNLSSLQRLFLHNNRIQRIPAGAFDGLTKIIRLRLDSNALICDCSIMSLAQMLAEHPGAEAAAYCEQPLSMHGKSVMTMNDLGIRCRKPKITEEPRDIEVNFGNTVYFRCRAEGEPDPNIIWLRNSNEISTEALPRYSVLRDGTLMIANTQDEDVGTYECVAKSEAGLVKSRKAKMLHSSTTERHAMRPRLTQVPLDQEAAEGSNITVNCEASGFPQPKITWYLDSSPLQESSRHRISEKGPLTILNVSKEDEGVYRCSASNLLGNLSAIAEVRVATAPKWLVTPLNQTASYGDRAEFKCEAVGTPFPTTTWLHNGQPFRNDRFRINEDGTLLTIHPVAEGDEGEVSCRAENVLGQIEAVVGLRVSSGTAPIFTDFIQNQSFSVTRGSQIRLPCAAAGAPPPTIIWRKNRLTIVENLKTSLLPSGTLIINEFDPLVDAGSYSCAAFNDHGFVTAPQIIIRGNHISVIQEENQITVENELITSAYQRARNDVEVAESDSLDTLLNASRQGFRTPIDLLRLSRFPRLEGRRLARPAEIYERAIQIIHQEISKGMNFTLLSSSGDFSYEHVFSPAQLELLGRLSGCISHKEPEKANCTQNRCFHSKYRSIDGTCNNVGKPMWGASYTPFQRLMKPEYENGFNLPRGWDPQKPYNGLPLPSARVITNKVITTENISPDSTYTHMLMQWGQFLDHDMDHALPSLSIESFGQQISCRRTCENVAPCFPMQAPQDDGRIRTRRCMEFTRSAAVCGSGVTSILFNNMQQREQINQLTSFIDGSQVYGSSEGELSALRNSTSRAYLRNGIYILPDKPLMPFATDDNWVDCRRNFRESDVGCFLAGDIRSNEQLGLLAMHTIWFRQHNFLASKLLSLNPLWDQDIVFQEARKIAGAQMQHITYAEWLPYVIGQEGMNILGPYTGYNPQINPTISNEFATAALRFGHTLINPTLRRLDSSFQTIREGDVPLRSAFFAPWRLVEEGGVDPLMRGLFSTPAKLKTPSQILNSHLTNELFGHAHLVALDLASMNIQRGRDHGIPSYNEYRVLCNLTKASSFEDLKNEIPDADLRRKIAEVYGHVDNIDLWVGGVAEQPLTEDSRVGPTFRCILIDQFRRLRDGDRFWYENPSTFRPEQLTQIKQTTLARVLCDNGDAMSHIKRNVFLMDSGLVNCRLIPSAQLSFWSNTDCCGGDGGNRHGGSCSATLANVLYTVENSVDSGDAEESNDVRRKRDLLEAGFRAGLEESLVFTQKLRNVEEALADVRSSLKDLKNKIKHLQKLSNEEEKE</sequence>